<feature type="transmembrane region" description="Helical" evidence="3">
    <location>
        <begin position="249"/>
        <end position="271"/>
    </location>
</feature>
<feature type="transmembrane region" description="Helical" evidence="3">
    <location>
        <begin position="511"/>
        <end position="535"/>
    </location>
</feature>
<dbReference type="PROSITE" id="PS50850">
    <property type="entry name" value="MFS"/>
    <property type="match status" value="1"/>
</dbReference>
<feature type="domain" description="Major facilitator superfamily (MFS) profile" evidence="4">
    <location>
        <begin position="95"/>
        <end position="603"/>
    </location>
</feature>
<dbReference type="CDD" id="cd17352">
    <property type="entry name" value="MFS_MCT_SLC16"/>
    <property type="match status" value="1"/>
</dbReference>
<dbReference type="GO" id="GO:0016020">
    <property type="term" value="C:membrane"/>
    <property type="evidence" value="ECO:0007669"/>
    <property type="project" value="UniProtKB-SubCell"/>
</dbReference>
<feature type="transmembrane region" description="Helical" evidence="3">
    <location>
        <begin position="160"/>
        <end position="178"/>
    </location>
</feature>
<feature type="transmembrane region" description="Helical" evidence="3">
    <location>
        <begin position="547"/>
        <end position="571"/>
    </location>
</feature>
<keyword evidence="3" id="KW-0472">Membrane</keyword>
<evidence type="ECO:0000256" key="2">
    <source>
        <dbReference type="SAM" id="MobiDB-lite"/>
    </source>
</evidence>
<dbReference type="Gene3D" id="1.20.1250.20">
    <property type="entry name" value="MFS general substrate transporter like domains"/>
    <property type="match status" value="2"/>
</dbReference>
<dbReference type="Pfam" id="PF07690">
    <property type="entry name" value="MFS_1"/>
    <property type="match status" value="2"/>
</dbReference>
<accession>A0AA88YVU4</accession>
<keyword evidence="3" id="KW-1133">Transmembrane helix</keyword>
<organism evidence="5 6">
    <name type="scientific">Pinctada imbricata</name>
    <name type="common">Atlantic pearl-oyster</name>
    <name type="synonym">Pinctada martensii</name>
    <dbReference type="NCBI Taxonomy" id="66713"/>
    <lineage>
        <taxon>Eukaryota</taxon>
        <taxon>Metazoa</taxon>
        <taxon>Spiralia</taxon>
        <taxon>Lophotrochozoa</taxon>
        <taxon>Mollusca</taxon>
        <taxon>Bivalvia</taxon>
        <taxon>Autobranchia</taxon>
        <taxon>Pteriomorphia</taxon>
        <taxon>Pterioida</taxon>
        <taxon>Pterioidea</taxon>
        <taxon>Pteriidae</taxon>
        <taxon>Pinctada</taxon>
    </lineage>
</organism>
<evidence type="ECO:0000313" key="5">
    <source>
        <dbReference type="EMBL" id="KAK3107095.1"/>
    </source>
</evidence>
<reference evidence="5" key="1">
    <citation type="submission" date="2019-08" db="EMBL/GenBank/DDBJ databases">
        <title>The improved chromosome-level genome for the pearl oyster Pinctada fucata martensii using PacBio sequencing and Hi-C.</title>
        <authorList>
            <person name="Zheng Z."/>
        </authorList>
    </citation>
    <scope>NUCLEOTIDE SEQUENCE</scope>
    <source>
        <strain evidence="5">ZZ-2019</strain>
        <tissue evidence="5">Adductor muscle</tissue>
    </source>
</reference>
<evidence type="ECO:0000259" key="4">
    <source>
        <dbReference type="PROSITE" id="PS50850"/>
    </source>
</evidence>
<proteinExistence type="predicted"/>
<dbReference type="PANTHER" id="PTHR11360">
    <property type="entry name" value="MONOCARBOXYLATE TRANSPORTER"/>
    <property type="match status" value="1"/>
</dbReference>
<feature type="transmembrane region" description="Helical" evidence="3">
    <location>
        <begin position="184"/>
        <end position="210"/>
    </location>
</feature>
<evidence type="ECO:0000256" key="1">
    <source>
        <dbReference type="ARBA" id="ARBA00004141"/>
    </source>
</evidence>
<dbReference type="GO" id="GO:0008028">
    <property type="term" value="F:monocarboxylic acid transmembrane transporter activity"/>
    <property type="evidence" value="ECO:0007669"/>
    <property type="project" value="TreeGrafter"/>
</dbReference>
<feature type="transmembrane region" description="Helical" evidence="3">
    <location>
        <begin position="457"/>
        <end position="476"/>
    </location>
</feature>
<evidence type="ECO:0000313" key="6">
    <source>
        <dbReference type="Proteomes" id="UP001186944"/>
    </source>
</evidence>
<keyword evidence="3" id="KW-0812">Transmembrane</keyword>
<feature type="transmembrane region" description="Helical" evidence="3">
    <location>
        <begin position="422"/>
        <end position="445"/>
    </location>
</feature>
<dbReference type="InterPro" id="IPR036259">
    <property type="entry name" value="MFS_trans_sf"/>
</dbReference>
<feature type="transmembrane region" description="Helical" evidence="3">
    <location>
        <begin position="100"/>
        <end position="121"/>
    </location>
</feature>
<gene>
    <name evidence="5" type="ORF">FSP39_007049</name>
</gene>
<feature type="region of interest" description="Disordered" evidence="2">
    <location>
        <begin position="1"/>
        <end position="22"/>
    </location>
</feature>
<name>A0AA88YVU4_PINIB</name>
<sequence length="639" mass="69887">MDLRDKKTAVDTEKMEMTAERKDAKDQIKHEAVVLDEGHVDHNNEDQSLNYELLLLKMKAETEITQLKKCSCHAQSSTSSSGEDLAPDGGWGWMVCLGSFFINFILDGTMFTFGIILLELLDEFKETKAKTAWIGSVQLGISMLLGPIVGWLLDHFSIRQVTIGGALIATSGFLSSVFAPTVDILIFTYGFLGGVGICMMFLPAIIAVGLYFSRKRALATGIASSGSGLGVFAYAYICELMLSTFNWRGTVLILAGLILNCAAFGALFRPLNKRHCRSKRTAKCYVCVENSSSNSSSSEKSVFLQRSSLQVEQNIFNSTSVLDRKLLHKHAQLFDQNDIRQVSSSDANLAKRTKTPEYDVNFNPLTRKDIFYSGSVRNLHMPCVQITELHSENSSTISKNCQSIECVKSESKTVDFSLLCDLRFLLCMGCMTLWTAHGITLTYLPDIAVANGLSRDQGAILISVCGVSNTLIRIGAGIATDMFHISSTHIYIVALCVGSVTNFLFPWCGSFLAFVVCAAAFGLCMACAVSLRTIVIAEHLGIQRLTSAFSMIAFFQGLAFVVGPPIAGLVYDLTGSHLHPFLLAGGMYLISALLCVPLACMPKRGNIPEMEITLESESTSDESLLRLGKGETIERPYSW</sequence>
<dbReference type="AlphaFoldDB" id="A0AA88YVU4"/>
<dbReference type="SUPFAM" id="SSF103473">
    <property type="entry name" value="MFS general substrate transporter"/>
    <property type="match status" value="1"/>
</dbReference>
<keyword evidence="6" id="KW-1185">Reference proteome</keyword>
<dbReference type="InterPro" id="IPR050327">
    <property type="entry name" value="Proton-linked_MCT"/>
</dbReference>
<dbReference type="InterPro" id="IPR020846">
    <property type="entry name" value="MFS_dom"/>
</dbReference>
<feature type="transmembrane region" description="Helical" evidence="3">
    <location>
        <begin position="217"/>
        <end position="237"/>
    </location>
</feature>
<dbReference type="PANTHER" id="PTHR11360:SF284">
    <property type="entry name" value="EG:103B4.3 PROTEIN-RELATED"/>
    <property type="match status" value="1"/>
</dbReference>
<dbReference type="Proteomes" id="UP001186944">
    <property type="component" value="Unassembled WGS sequence"/>
</dbReference>
<feature type="transmembrane region" description="Helical" evidence="3">
    <location>
        <begin position="577"/>
        <end position="600"/>
    </location>
</feature>
<dbReference type="InterPro" id="IPR011701">
    <property type="entry name" value="MFS"/>
</dbReference>
<feature type="transmembrane region" description="Helical" evidence="3">
    <location>
        <begin position="133"/>
        <end position="153"/>
    </location>
</feature>
<evidence type="ECO:0000256" key="3">
    <source>
        <dbReference type="SAM" id="Phobius"/>
    </source>
</evidence>
<comment type="subcellular location">
    <subcellularLocation>
        <location evidence="1">Membrane</location>
        <topology evidence="1">Multi-pass membrane protein</topology>
    </subcellularLocation>
</comment>
<protein>
    <recommendedName>
        <fullName evidence="4">Major facilitator superfamily (MFS) profile domain-containing protein</fullName>
    </recommendedName>
</protein>
<comment type="caution">
    <text evidence="5">The sequence shown here is derived from an EMBL/GenBank/DDBJ whole genome shotgun (WGS) entry which is preliminary data.</text>
</comment>
<dbReference type="EMBL" id="VSWD01000002">
    <property type="protein sequence ID" value="KAK3107095.1"/>
    <property type="molecule type" value="Genomic_DNA"/>
</dbReference>
<feature type="transmembrane region" description="Helical" evidence="3">
    <location>
        <begin position="488"/>
        <end position="505"/>
    </location>
</feature>